<comment type="caution">
    <text evidence="1">The sequence shown here is derived from an EMBL/GenBank/DDBJ whole genome shotgun (WGS) entry which is preliminary data.</text>
</comment>
<gene>
    <name evidence="1" type="ORF">SAMEA2275694_01155</name>
</gene>
<dbReference type="AlphaFoldDB" id="A0A9Q7WHT4"/>
<dbReference type="EMBL" id="FSFA01000001">
    <property type="protein sequence ID" value="SHW98891.1"/>
    <property type="molecule type" value="Genomic_DNA"/>
</dbReference>
<name>A0A9Q7WHT4_9MYCO</name>
<organism evidence="1 2">
    <name type="scientific">Mycobacteroides abscessus subsp. bolletii</name>
    <dbReference type="NCBI Taxonomy" id="319705"/>
    <lineage>
        <taxon>Bacteria</taxon>
        <taxon>Bacillati</taxon>
        <taxon>Actinomycetota</taxon>
        <taxon>Actinomycetes</taxon>
        <taxon>Mycobacteriales</taxon>
        <taxon>Mycobacteriaceae</taxon>
        <taxon>Mycobacteroides</taxon>
        <taxon>Mycobacteroides abscessus</taxon>
    </lineage>
</organism>
<sequence>MVDAVCYPGRHARTTQRRAGFAHRLMTLALLIVAHTACLACSLDEALGGGTVSFTSYPPVTSTTPAGVAASTKAPRDFPREVPVVTGLYSPEPSPFGDARAMTVTGIERSALGRAKRLLTEADYAPIQAQGMDIFLGPKYAVMVSGDDSTGSFRLHYVAFPVGAVPGMPSMPTVTIPTLLPRG</sequence>
<reference evidence="1 2" key="1">
    <citation type="submission" date="2016-11" db="EMBL/GenBank/DDBJ databases">
        <authorList>
            <consortium name="Pathogen Informatics"/>
        </authorList>
    </citation>
    <scope>NUCLEOTIDE SEQUENCE [LARGE SCALE GENOMIC DNA]</scope>
    <source>
        <strain evidence="1 2">968</strain>
    </source>
</reference>
<evidence type="ECO:0000313" key="2">
    <source>
        <dbReference type="Proteomes" id="UP000185183"/>
    </source>
</evidence>
<evidence type="ECO:0000313" key="1">
    <source>
        <dbReference type="EMBL" id="SHW98891.1"/>
    </source>
</evidence>
<protein>
    <submittedName>
        <fullName evidence="1">Uncharacterized protein</fullName>
    </submittedName>
</protein>
<dbReference type="Proteomes" id="UP000185183">
    <property type="component" value="Unassembled WGS sequence"/>
</dbReference>
<proteinExistence type="predicted"/>
<dbReference type="RefSeq" id="WP_131806662.1">
    <property type="nucleotide sequence ID" value="NZ_CP065265.1"/>
</dbReference>
<accession>A0A9Q7WHT4</accession>